<sequence>MRSFFQRIAISRVDHLLQEKRLSEKKRSPQELAALRAHSQAVMDKAISTVSLPDVDTTDCNEWLTIQAKKHFVAILDMIDKAIDAEESATNNLLPSAGVHGPSEPRQDSVPDRDGADVTLDSADEGDDYADEGDDYADEGDDYADEESGADDYSPLAPAQQYRDPTLEAALRSYSASYSLDSVHSNKRSAAQEPDELVASAENERRTKRAKNSNSQDV</sequence>
<feature type="region of interest" description="Disordered" evidence="1">
    <location>
        <begin position="93"/>
        <end position="165"/>
    </location>
</feature>
<dbReference type="InParanoid" id="A0A165N920"/>
<gene>
    <name evidence="2" type="ORF">NEOLEDRAFT_979481</name>
</gene>
<organism evidence="2 3">
    <name type="scientific">Neolentinus lepideus HHB14362 ss-1</name>
    <dbReference type="NCBI Taxonomy" id="1314782"/>
    <lineage>
        <taxon>Eukaryota</taxon>
        <taxon>Fungi</taxon>
        <taxon>Dikarya</taxon>
        <taxon>Basidiomycota</taxon>
        <taxon>Agaricomycotina</taxon>
        <taxon>Agaricomycetes</taxon>
        <taxon>Gloeophyllales</taxon>
        <taxon>Gloeophyllaceae</taxon>
        <taxon>Neolentinus</taxon>
    </lineage>
</organism>
<dbReference type="AlphaFoldDB" id="A0A165N920"/>
<evidence type="ECO:0000313" key="2">
    <source>
        <dbReference type="EMBL" id="KZT19327.1"/>
    </source>
</evidence>
<keyword evidence="3" id="KW-1185">Reference proteome</keyword>
<protein>
    <submittedName>
        <fullName evidence="2">Uncharacterized protein</fullName>
    </submittedName>
</protein>
<feature type="compositionally biased region" description="Acidic residues" evidence="1">
    <location>
        <begin position="122"/>
        <end position="150"/>
    </location>
</feature>
<dbReference type="Proteomes" id="UP000076761">
    <property type="component" value="Unassembled WGS sequence"/>
</dbReference>
<proteinExistence type="predicted"/>
<name>A0A165N920_9AGAM</name>
<evidence type="ECO:0000313" key="3">
    <source>
        <dbReference type="Proteomes" id="UP000076761"/>
    </source>
</evidence>
<feature type="region of interest" description="Disordered" evidence="1">
    <location>
        <begin position="179"/>
        <end position="218"/>
    </location>
</feature>
<feature type="compositionally biased region" description="Basic and acidic residues" evidence="1">
    <location>
        <begin position="103"/>
        <end position="116"/>
    </location>
</feature>
<dbReference type="EMBL" id="KV425644">
    <property type="protein sequence ID" value="KZT19327.1"/>
    <property type="molecule type" value="Genomic_DNA"/>
</dbReference>
<accession>A0A165N920</accession>
<evidence type="ECO:0000256" key="1">
    <source>
        <dbReference type="SAM" id="MobiDB-lite"/>
    </source>
</evidence>
<reference evidence="2 3" key="1">
    <citation type="journal article" date="2016" name="Mol. Biol. Evol.">
        <title>Comparative Genomics of Early-Diverging Mushroom-Forming Fungi Provides Insights into the Origins of Lignocellulose Decay Capabilities.</title>
        <authorList>
            <person name="Nagy L.G."/>
            <person name="Riley R."/>
            <person name="Tritt A."/>
            <person name="Adam C."/>
            <person name="Daum C."/>
            <person name="Floudas D."/>
            <person name="Sun H."/>
            <person name="Yadav J.S."/>
            <person name="Pangilinan J."/>
            <person name="Larsson K.H."/>
            <person name="Matsuura K."/>
            <person name="Barry K."/>
            <person name="Labutti K."/>
            <person name="Kuo R."/>
            <person name="Ohm R.A."/>
            <person name="Bhattacharya S.S."/>
            <person name="Shirouzu T."/>
            <person name="Yoshinaga Y."/>
            <person name="Martin F.M."/>
            <person name="Grigoriev I.V."/>
            <person name="Hibbett D.S."/>
        </authorList>
    </citation>
    <scope>NUCLEOTIDE SEQUENCE [LARGE SCALE GENOMIC DNA]</scope>
    <source>
        <strain evidence="2 3">HHB14362 ss-1</strain>
    </source>
</reference>
<dbReference type="STRING" id="1314782.A0A165N920"/>